<dbReference type="AlphaFoldDB" id="A0A9D1NSW1"/>
<evidence type="ECO:0000256" key="4">
    <source>
        <dbReference type="ARBA" id="ARBA00022643"/>
    </source>
</evidence>
<feature type="region of interest" description="Disordered" evidence="6">
    <location>
        <begin position="405"/>
        <end position="431"/>
    </location>
</feature>
<dbReference type="Pfam" id="PF04205">
    <property type="entry name" value="FMN_bind"/>
    <property type="match status" value="2"/>
</dbReference>
<keyword evidence="4" id="KW-0288">FMN</keyword>
<reference evidence="8" key="1">
    <citation type="submission" date="2020-10" db="EMBL/GenBank/DDBJ databases">
        <authorList>
            <person name="Gilroy R."/>
        </authorList>
    </citation>
    <scope>NUCLEOTIDE SEQUENCE</scope>
    <source>
        <strain evidence="8">ChiBcec2-4451</strain>
    </source>
</reference>
<dbReference type="Gene3D" id="3.90.1010.20">
    <property type="match status" value="2"/>
</dbReference>
<evidence type="ECO:0000256" key="1">
    <source>
        <dbReference type="ARBA" id="ARBA00022448"/>
    </source>
</evidence>
<dbReference type="GO" id="GO:0009055">
    <property type="term" value="F:electron transfer activity"/>
    <property type="evidence" value="ECO:0007669"/>
    <property type="project" value="InterPro"/>
</dbReference>
<dbReference type="PANTHER" id="PTHR36118:SF1">
    <property type="entry name" value="ION-TRANSLOCATING OXIDOREDUCTASE COMPLEX SUBUNIT G"/>
    <property type="match status" value="1"/>
</dbReference>
<evidence type="ECO:0000256" key="6">
    <source>
        <dbReference type="SAM" id="MobiDB-lite"/>
    </source>
</evidence>
<dbReference type="InterPro" id="IPR010209">
    <property type="entry name" value="Ion_transpt_RnfG/RsxG"/>
</dbReference>
<dbReference type="InterPro" id="IPR007329">
    <property type="entry name" value="FMN-bd"/>
</dbReference>
<comment type="caution">
    <text evidence="8">The sequence shown here is derived from an EMBL/GenBank/DDBJ whole genome shotgun (WGS) entry which is preliminary data.</text>
</comment>
<dbReference type="EMBL" id="DVON01000038">
    <property type="protein sequence ID" value="HIV11903.1"/>
    <property type="molecule type" value="Genomic_DNA"/>
</dbReference>
<evidence type="ECO:0000259" key="7">
    <source>
        <dbReference type="SMART" id="SM00900"/>
    </source>
</evidence>
<keyword evidence="5" id="KW-0249">Electron transport</keyword>
<name>A0A9D1NSW1_9FIRM</name>
<evidence type="ECO:0000313" key="9">
    <source>
        <dbReference type="Proteomes" id="UP000886723"/>
    </source>
</evidence>
<dbReference type="GO" id="GO:0022900">
    <property type="term" value="P:electron transport chain"/>
    <property type="evidence" value="ECO:0007669"/>
    <property type="project" value="InterPro"/>
</dbReference>
<dbReference type="GO" id="GO:0005886">
    <property type="term" value="C:plasma membrane"/>
    <property type="evidence" value="ECO:0007669"/>
    <property type="project" value="InterPro"/>
</dbReference>
<evidence type="ECO:0000313" key="8">
    <source>
        <dbReference type="EMBL" id="HIV11903.1"/>
    </source>
</evidence>
<proteinExistence type="predicted"/>
<keyword evidence="2" id="KW-0597">Phosphoprotein</keyword>
<accession>A0A9D1NSW1</accession>
<dbReference type="SMART" id="SM00900">
    <property type="entry name" value="FMN_bind"/>
    <property type="match status" value="2"/>
</dbReference>
<evidence type="ECO:0000256" key="2">
    <source>
        <dbReference type="ARBA" id="ARBA00022553"/>
    </source>
</evidence>
<evidence type="ECO:0000256" key="5">
    <source>
        <dbReference type="ARBA" id="ARBA00022982"/>
    </source>
</evidence>
<sequence>MMNKDVKGILALVVVTALSFGVIFGTGKLTKNSGESAAENTGTVQAELDVSGAENIERAVQMDDGSYVVSVKAAGYGGDIHMDVTFDESGKVINGLAVTEQSETENLGAKITEEEFLSQFSGIEAPVYLPGMTLEAGDAGEEQEDSQEPQADPLDGAVFADGTYEAKADAPDDNGFTEQVTMTVENGKITQMNWDSISEDGTKKSDLAKNGEYVMTEDGLNWAEQSQALTDAVIENQSLGFLTMDEQTKTDAVAGVSISVGSFEQLARQCMEEAAGISPALTLTDGTYEAQADEADDNGFTEQVTMTVANGKITEMNWDSISEDGTKKSDLAKNGEYVMTEDGLNWAEQSQALTDAVIDHQSLDFLTMDEQTKTDAVAGVSISVGSFADLAQQCIRQAGGETAVANTKESADGQADDSAENTQNPGTQIDAVSGATISSTAVVTGINEAYEFLQSAK</sequence>
<organism evidence="8 9">
    <name type="scientific">Candidatus Pullilachnospira stercoravium</name>
    <dbReference type="NCBI Taxonomy" id="2840913"/>
    <lineage>
        <taxon>Bacteria</taxon>
        <taxon>Bacillati</taxon>
        <taxon>Bacillota</taxon>
        <taxon>Clostridia</taxon>
        <taxon>Lachnospirales</taxon>
        <taxon>Lachnospiraceae</taxon>
        <taxon>Lachnospiraceae incertae sedis</taxon>
        <taxon>Candidatus Pullilachnospira</taxon>
    </lineage>
</organism>
<keyword evidence="3" id="KW-0285">Flavoprotein</keyword>
<evidence type="ECO:0000256" key="3">
    <source>
        <dbReference type="ARBA" id="ARBA00022630"/>
    </source>
</evidence>
<dbReference type="GO" id="GO:0010181">
    <property type="term" value="F:FMN binding"/>
    <property type="evidence" value="ECO:0007669"/>
    <property type="project" value="InterPro"/>
</dbReference>
<reference evidence="8" key="2">
    <citation type="journal article" date="2021" name="PeerJ">
        <title>Extensive microbial diversity within the chicken gut microbiome revealed by metagenomics and culture.</title>
        <authorList>
            <person name="Gilroy R."/>
            <person name="Ravi A."/>
            <person name="Getino M."/>
            <person name="Pursley I."/>
            <person name="Horton D.L."/>
            <person name="Alikhan N.F."/>
            <person name="Baker D."/>
            <person name="Gharbi K."/>
            <person name="Hall N."/>
            <person name="Watson M."/>
            <person name="Adriaenssens E.M."/>
            <person name="Foster-Nyarko E."/>
            <person name="Jarju S."/>
            <person name="Secka A."/>
            <person name="Antonio M."/>
            <person name="Oren A."/>
            <person name="Chaudhuri R.R."/>
            <person name="La Ragione R."/>
            <person name="Hildebrand F."/>
            <person name="Pallen M.J."/>
        </authorList>
    </citation>
    <scope>NUCLEOTIDE SEQUENCE</scope>
    <source>
        <strain evidence="8">ChiBcec2-4451</strain>
    </source>
</reference>
<gene>
    <name evidence="8" type="ORF">IAA63_02015</name>
</gene>
<protein>
    <submittedName>
        <fullName evidence="8">FMN-binding protein</fullName>
    </submittedName>
</protein>
<feature type="domain" description="FMN-binding" evidence="7">
    <location>
        <begin position="75"/>
        <end position="274"/>
    </location>
</feature>
<keyword evidence="1" id="KW-0813">Transport</keyword>
<feature type="domain" description="FMN-binding" evidence="7">
    <location>
        <begin position="299"/>
        <end position="453"/>
    </location>
</feature>
<dbReference type="Proteomes" id="UP000886723">
    <property type="component" value="Unassembled WGS sequence"/>
</dbReference>
<dbReference type="PANTHER" id="PTHR36118">
    <property type="entry name" value="ION-TRANSLOCATING OXIDOREDUCTASE COMPLEX SUBUNIT G"/>
    <property type="match status" value="1"/>
</dbReference>